<sequence length="106" mass="12093">MYKALCKNPLYRELYASMADATKDSLWIKAVRFQSGGDDARTSQIVNCFTVGPILSHSEDSRATRVYRVILEEDADTENPTIYALKDAWRKASRRPEILNLKVQLP</sequence>
<reference evidence="1" key="1">
    <citation type="submission" date="2023-03" db="EMBL/GenBank/DDBJ databases">
        <title>Massive genome expansion in bonnet fungi (Mycena s.s.) driven by repeated elements and novel gene families across ecological guilds.</title>
        <authorList>
            <consortium name="Lawrence Berkeley National Laboratory"/>
            <person name="Harder C.B."/>
            <person name="Miyauchi S."/>
            <person name="Viragh M."/>
            <person name="Kuo A."/>
            <person name="Thoen E."/>
            <person name="Andreopoulos B."/>
            <person name="Lu D."/>
            <person name="Skrede I."/>
            <person name="Drula E."/>
            <person name="Henrissat B."/>
            <person name="Morin E."/>
            <person name="Kohler A."/>
            <person name="Barry K."/>
            <person name="LaButti K."/>
            <person name="Morin E."/>
            <person name="Salamov A."/>
            <person name="Lipzen A."/>
            <person name="Mereny Z."/>
            <person name="Hegedus B."/>
            <person name="Baldrian P."/>
            <person name="Stursova M."/>
            <person name="Weitz H."/>
            <person name="Taylor A."/>
            <person name="Grigoriev I.V."/>
            <person name="Nagy L.G."/>
            <person name="Martin F."/>
            <person name="Kauserud H."/>
        </authorList>
    </citation>
    <scope>NUCLEOTIDE SEQUENCE</scope>
    <source>
        <strain evidence="1">CBHHK067</strain>
    </source>
</reference>
<organism evidence="1 2">
    <name type="scientific">Mycena rosella</name>
    <name type="common">Pink bonnet</name>
    <name type="synonym">Agaricus rosellus</name>
    <dbReference type="NCBI Taxonomy" id="1033263"/>
    <lineage>
        <taxon>Eukaryota</taxon>
        <taxon>Fungi</taxon>
        <taxon>Dikarya</taxon>
        <taxon>Basidiomycota</taxon>
        <taxon>Agaricomycotina</taxon>
        <taxon>Agaricomycetes</taxon>
        <taxon>Agaricomycetidae</taxon>
        <taxon>Agaricales</taxon>
        <taxon>Marasmiineae</taxon>
        <taxon>Mycenaceae</taxon>
        <taxon>Mycena</taxon>
    </lineage>
</organism>
<dbReference type="AlphaFoldDB" id="A0AAD7DQG2"/>
<name>A0AAD7DQG2_MYCRO</name>
<comment type="caution">
    <text evidence="1">The sequence shown here is derived from an EMBL/GenBank/DDBJ whole genome shotgun (WGS) entry which is preliminary data.</text>
</comment>
<evidence type="ECO:0000313" key="2">
    <source>
        <dbReference type="Proteomes" id="UP001221757"/>
    </source>
</evidence>
<dbReference type="Proteomes" id="UP001221757">
    <property type="component" value="Unassembled WGS sequence"/>
</dbReference>
<evidence type="ECO:0000313" key="1">
    <source>
        <dbReference type="EMBL" id="KAJ7695794.1"/>
    </source>
</evidence>
<proteinExistence type="predicted"/>
<protein>
    <submittedName>
        <fullName evidence="1">Uncharacterized protein</fullName>
    </submittedName>
</protein>
<keyword evidence="2" id="KW-1185">Reference proteome</keyword>
<dbReference type="EMBL" id="JARKIE010000037">
    <property type="protein sequence ID" value="KAJ7695794.1"/>
    <property type="molecule type" value="Genomic_DNA"/>
</dbReference>
<gene>
    <name evidence="1" type="ORF">B0H17DRAFT_1055590</name>
</gene>
<accession>A0AAD7DQG2</accession>